<accession>A0AAV4R5Q2</accession>
<keyword evidence="3" id="KW-1185">Reference proteome</keyword>
<dbReference type="EMBL" id="BPLR01007489">
    <property type="protein sequence ID" value="GIY17263.1"/>
    <property type="molecule type" value="Genomic_DNA"/>
</dbReference>
<evidence type="ECO:0000256" key="1">
    <source>
        <dbReference type="SAM" id="MobiDB-lite"/>
    </source>
</evidence>
<comment type="caution">
    <text evidence="2">The sequence shown here is derived from an EMBL/GenBank/DDBJ whole genome shotgun (WGS) entry which is preliminary data.</text>
</comment>
<feature type="region of interest" description="Disordered" evidence="1">
    <location>
        <begin position="124"/>
        <end position="148"/>
    </location>
</feature>
<name>A0AAV4R5Q2_CAEEX</name>
<evidence type="ECO:0000313" key="3">
    <source>
        <dbReference type="Proteomes" id="UP001054945"/>
    </source>
</evidence>
<gene>
    <name evidence="2" type="ORF">CEXT_349451</name>
</gene>
<feature type="compositionally biased region" description="Polar residues" evidence="1">
    <location>
        <begin position="124"/>
        <end position="142"/>
    </location>
</feature>
<reference evidence="2 3" key="1">
    <citation type="submission" date="2021-06" db="EMBL/GenBank/DDBJ databases">
        <title>Caerostris extrusa draft genome.</title>
        <authorList>
            <person name="Kono N."/>
            <person name="Arakawa K."/>
        </authorList>
    </citation>
    <scope>NUCLEOTIDE SEQUENCE [LARGE SCALE GENOMIC DNA]</scope>
</reference>
<dbReference type="Proteomes" id="UP001054945">
    <property type="component" value="Unassembled WGS sequence"/>
</dbReference>
<proteinExistence type="predicted"/>
<organism evidence="2 3">
    <name type="scientific">Caerostris extrusa</name>
    <name type="common">Bark spider</name>
    <name type="synonym">Caerostris bankana</name>
    <dbReference type="NCBI Taxonomy" id="172846"/>
    <lineage>
        <taxon>Eukaryota</taxon>
        <taxon>Metazoa</taxon>
        <taxon>Ecdysozoa</taxon>
        <taxon>Arthropoda</taxon>
        <taxon>Chelicerata</taxon>
        <taxon>Arachnida</taxon>
        <taxon>Araneae</taxon>
        <taxon>Araneomorphae</taxon>
        <taxon>Entelegynae</taxon>
        <taxon>Araneoidea</taxon>
        <taxon>Araneidae</taxon>
        <taxon>Caerostris</taxon>
    </lineage>
</organism>
<dbReference type="AlphaFoldDB" id="A0AAV4R5Q2"/>
<protein>
    <submittedName>
        <fullName evidence="2">Uncharacterized protein</fullName>
    </submittedName>
</protein>
<feature type="region of interest" description="Disordered" evidence="1">
    <location>
        <begin position="88"/>
        <end position="108"/>
    </location>
</feature>
<evidence type="ECO:0000313" key="2">
    <source>
        <dbReference type="EMBL" id="GIY17263.1"/>
    </source>
</evidence>
<sequence>MKHDTFQLHTKNNFCLLLHIICILQNNVQYIKRYSNSSTFKTTAAENISKTFLKPPPPQPPSHLGGSTFLPFLLDDFERNGREVFTRKVNDENRNNNKNKISKRRKGDERGWCKAKRFSSKEVQSGLEISTSENDTDASSAGKSARVTRHWWIH</sequence>